<dbReference type="GO" id="GO:0019843">
    <property type="term" value="F:rRNA binding"/>
    <property type="evidence" value="ECO:0007669"/>
    <property type="project" value="UniProtKB-UniRule"/>
</dbReference>
<dbReference type="HAMAP" id="MF_01302_A">
    <property type="entry name" value="Ribosomal_uS8_A"/>
    <property type="match status" value="1"/>
</dbReference>
<dbReference type="Gene3D" id="3.30.1490.10">
    <property type="match status" value="1"/>
</dbReference>
<evidence type="ECO:0000256" key="3">
    <source>
        <dbReference type="ARBA" id="ARBA00011458"/>
    </source>
</evidence>
<evidence type="ECO:0000256" key="9">
    <source>
        <dbReference type="RuleBase" id="RU003660"/>
    </source>
</evidence>
<dbReference type="GO" id="GO:0005840">
    <property type="term" value="C:ribosome"/>
    <property type="evidence" value="ECO:0007669"/>
    <property type="project" value="UniProtKB-KW"/>
</dbReference>
<dbReference type="InterPro" id="IPR000630">
    <property type="entry name" value="Ribosomal_uS8"/>
</dbReference>
<dbReference type="InterPro" id="IPR047863">
    <property type="entry name" value="Ribosomal_uS8_CS"/>
</dbReference>
<evidence type="ECO:0000256" key="4">
    <source>
        <dbReference type="ARBA" id="ARBA00022730"/>
    </source>
</evidence>
<keyword evidence="5 8" id="KW-0694">RNA-binding</keyword>
<evidence type="ECO:0000256" key="5">
    <source>
        <dbReference type="ARBA" id="ARBA00022884"/>
    </source>
</evidence>
<evidence type="ECO:0000256" key="2">
    <source>
        <dbReference type="ARBA" id="ARBA00006471"/>
    </source>
</evidence>
<keyword evidence="11" id="KW-1185">Reference proteome</keyword>
<comment type="subunit">
    <text evidence="3 8">Part of the 30S ribosomal subunit.</text>
</comment>
<dbReference type="RefSeq" id="WP_012997450.1">
    <property type="nucleotide sequence ID" value="NC_013926.1"/>
</dbReference>
<dbReference type="HOGENOM" id="CLU_098428_1_1_2"/>
<accession>D3TB33</accession>
<dbReference type="GeneID" id="8828475"/>
<dbReference type="Gene3D" id="3.30.1370.30">
    <property type="match status" value="1"/>
</dbReference>
<dbReference type="FunFam" id="3.30.1490.10:FF:000002">
    <property type="entry name" value="40S ribosomal protein S15a"/>
    <property type="match status" value="1"/>
</dbReference>
<dbReference type="AlphaFoldDB" id="D3TB33"/>
<dbReference type="KEGG" id="abi:Aboo_1506"/>
<dbReference type="PROSITE" id="PS00053">
    <property type="entry name" value="RIBOSOMAL_S8"/>
    <property type="match status" value="1"/>
</dbReference>
<dbReference type="Proteomes" id="UP000001400">
    <property type="component" value="Chromosome"/>
</dbReference>
<proteinExistence type="inferred from homology"/>
<evidence type="ECO:0000256" key="1">
    <source>
        <dbReference type="ARBA" id="ARBA00002569"/>
    </source>
</evidence>
<dbReference type="GO" id="GO:0006412">
    <property type="term" value="P:translation"/>
    <property type="evidence" value="ECO:0007669"/>
    <property type="project" value="UniProtKB-UniRule"/>
</dbReference>
<dbReference type="SUPFAM" id="SSF56047">
    <property type="entry name" value="Ribosomal protein S8"/>
    <property type="match status" value="1"/>
</dbReference>
<evidence type="ECO:0000256" key="6">
    <source>
        <dbReference type="ARBA" id="ARBA00022980"/>
    </source>
</evidence>
<comment type="function">
    <text evidence="1 8">One of the primary rRNA binding proteins, it binds directly to 16S rRNA central domain where it helps coordinate assembly of the platform of the 30S subunit.</text>
</comment>
<sequence length="129" mass="14400">MQNDPLSDALSRINNAAMAGRRDVIIKPASKLIGRVLKIMQDHSYIEEFEYVEDGRGGLFKVHLGATINRCGAIKPRFAVKRDDLEKFESRYLPAQDFGILIITTNKGVMTHSEAKKMGVGGKLLAYVY</sequence>
<evidence type="ECO:0000256" key="7">
    <source>
        <dbReference type="ARBA" id="ARBA00023274"/>
    </source>
</evidence>
<comment type="similarity">
    <text evidence="2 8 9">Belongs to the universal ribosomal protein uS8 family.</text>
</comment>
<evidence type="ECO:0000313" key="10">
    <source>
        <dbReference type="EMBL" id="ADD09312.1"/>
    </source>
</evidence>
<dbReference type="GO" id="GO:0003735">
    <property type="term" value="F:structural constituent of ribosome"/>
    <property type="evidence" value="ECO:0007669"/>
    <property type="project" value="InterPro"/>
</dbReference>
<evidence type="ECO:0000313" key="11">
    <source>
        <dbReference type="Proteomes" id="UP000001400"/>
    </source>
</evidence>
<dbReference type="InterPro" id="IPR035987">
    <property type="entry name" value="Ribosomal_uS8_sf"/>
</dbReference>
<evidence type="ECO:0000256" key="8">
    <source>
        <dbReference type="HAMAP-Rule" id="MF_01302"/>
    </source>
</evidence>
<dbReference type="EMBL" id="CP001941">
    <property type="protein sequence ID" value="ADD09312.1"/>
    <property type="molecule type" value="Genomic_DNA"/>
</dbReference>
<protein>
    <recommendedName>
        <fullName evidence="8">Small ribosomal subunit protein uS8</fullName>
    </recommendedName>
</protein>
<keyword evidence="6 8" id="KW-0689">Ribosomal protein</keyword>
<reference evidence="10" key="1">
    <citation type="submission" date="2010-02" db="EMBL/GenBank/DDBJ databases">
        <title>Complete sequence of Aciduliprofundum boonei T469.</title>
        <authorList>
            <consortium name="US DOE Joint Genome Institute"/>
            <person name="Lucas S."/>
            <person name="Copeland A."/>
            <person name="Lapidus A."/>
            <person name="Cheng J.-F."/>
            <person name="Bruce D."/>
            <person name="Goodwin L."/>
            <person name="Pitluck S."/>
            <person name="Saunders E."/>
            <person name="Detter J.C."/>
            <person name="Han C."/>
            <person name="Tapia R."/>
            <person name="Land M."/>
            <person name="Hauser L."/>
            <person name="Kyrpides N."/>
            <person name="Mikhailova N."/>
            <person name="Flores G."/>
            <person name="Reysenbach A.-L."/>
            <person name="Woyke T."/>
        </authorList>
    </citation>
    <scope>NUCLEOTIDE SEQUENCE</scope>
    <source>
        <strain evidence="10">T469</strain>
    </source>
</reference>
<dbReference type="PANTHER" id="PTHR11758">
    <property type="entry name" value="40S RIBOSOMAL PROTEIN S15A"/>
    <property type="match status" value="1"/>
</dbReference>
<dbReference type="Pfam" id="PF00410">
    <property type="entry name" value="Ribosomal_S8"/>
    <property type="match status" value="1"/>
</dbReference>
<dbReference type="GO" id="GO:1990904">
    <property type="term" value="C:ribonucleoprotein complex"/>
    <property type="evidence" value="ECO:0007669"/>
    <property type="project" value="UniProtKB-KW"/>
</dbReference>
<dbReference type="NCBIfam" id="NF003115">
    <property type="entry name" value="PRK04034.1"/>
    <property type="match status" value="1"/>
</dbReference>
<keyword evidence="7 8" id="KW-0687">Ribonucleoprotein</keyword>
<keyword evidence="4 8" id="KW-0699">rRNA-binding</keyword>
<organism evidence="10 11">
    <name type="scientific">Aciduliprofundum boonei (strain DSM 19572 / T469)</name>
    <dbReference type="NCBI Taxonomy" id="439481"/>
    <lineage>
        <taxon>Archaea</taxon>
        <taxon>Methanobacteriati</taxon>
        <taxon>Thermoplasmatota</taxon>
        <taxon>DHVE2 group</taxon>
        <taxon>Candidatus Aciduliprofundum</taxon>
    </lineage>
</organism>
<gene>
    <name evidence="8" type="primary">rps8</name>
    <name evidence="10" type="ordered locus">Aboo_1506</name>
</gene>
<name>D3TB33_ACIB4</name>